<evidence type="ECO:0000256" key="1">
    <source>
        <dbReference type="SAM" id="MobiDB-lite"/>
    </source>
</evidence>
<dbReference type="AlphaFoldDB" id="A0A922MW04"/>
<proteinExistence type="predicted"/>
<feature type="region of interest" description="Disordered" evidence="1">
    <location>
        <begin position="169"/>
        <end position="201"/>
    </location>
</feature>
<feature type="region of interest" description="Disordered" evidence="1">
    <location>
        <begin position="225"/>
        <end position="293"/>
    </location>
</feature>
<dbReference type="Proteomes" id="UP000814243">
    <property type="component" value="Unassembled WGS sequence"/>
</dbReference>
<feature type="compositionally biased region" description="Basic and acidic residues" evidence="1">
    <location>
        <begin position="92"/>
        <end position="101"/>
    </location>
</feature>
<evidence type="ECO:0000313" key="3">
    <source>
        <dbReference type="Proteomes" id="UP000814243"/>
    </source>
</evidence>
<feature type="compositionally biased region" description="Basic and acidic residues" evidence="1">
    <location>
        <begin position="273"/>
        <end position="283"/>
    </location>
</feature>
<reference evidence="2" key="1">
    <citation type="journal article" date="2021" name="G3 (Bethesda)">
        <title>Genome and transcriptome analysis of the beet armyworm Spodoptera exigua reveals targets for pest control. .</title>
        <authorList>
            <person name="Simon S."/>
            <person name="Breeschoten T."/>
            <person name="Jansen H.J."/>
            <person name="Dirks R.P."/>
            <person name="Schranz M.E."/>
            <person name="Ros V.I.D."/>
        </authorList>
    </citation>
    <scope>NUCLEOTIDE SEQUENCE</scope>
    <source>
        <strain evidence="2">TB_SE_WUR_2020</strain>
    </source>
</reference>
<feature type="compositionally biased region" description="Basic and acidic residues" evidence="1">
    <location>
        <begin position="225"/>
        <end position="244"/>
    </location>
</feature>
<accession>A0A922MW04</accession>
<gene>
    <name evidence="2" type="ORF">HF086_006117</name>
</gene>
<feature type="region of interest" description="Disordered" evidence="1">
    <location>
        <begin position="348"/>
        <end position="400"/>
    </location>
</feature>
<organism evidence="2 3">
    <name type="scientific">Spodoptera exigua</name>
    <name type="common">Beet armyworm</name>
    <name type="synonym">Noctua fulgens</name>
    <dbReference type="NCBI Taxonomy" id="7107"/>
    <lineage>
        <taxon>Eukaryota</taxon>
        <taxon>Metazoa</taxon>
        <taxon>Ecdysozoa</taxon>
        <taxon>Arthropoda</taxon>
        <taxon>Hexapoda</taxon>
        <taxon>Insecta</taxon>
        <taxon>Pterygota</taxon>
        <taxon>Neoptera</taxon>
        <taxon>Endopterygota</taxon>
        <taxon>Lepidoptera</taxon>
        <taxon>Glossata</taxon>
        <taxon>Ditrysia</taxon>
        <taxon>Noctuoidea</taxon>
        <taxon>Noctuidae</taxon>
        <taxon>Amphipyrinae</taxon>
        <taxon>Spodoptera</taxon>
    </lineage>
</organism>
<feature type="compositionally biased region" description="Polar residues" evidence="1">
    <location>
        <begin position="351"/>
        <end position="375"/>
    </location>
</feature>
<comment type="caution">
    <text evidence="2">The sequence shown here is derived from an EMBL/GenBank/DDBJ whole genome shotgun (WGS) entry which is preliminary data.</text>
</comment>
<protein>
    <submittedName>
        <fullName evidence="2">Uncharacterized protein</fullName>
    </submittedName>
</protein>
<evidence type="ECO:0000313" key="2">
    <source>
        <dbReference type="EMBL" id="KAH9643641.1"/>
    </source>
</evidence>
<name>A0A922MW04_SPOEX</name>
<feature type="compositionally biased region" description="Basic and acidic residues" evidence="1">
    <location>
        <begin position="169"/>
        <end position="191"/>
    </location>
</feature>
<feature type="region of interest" description="Disordered" evidence="1">
    <location>
        <begin position="39"/>
        <end position="120"/>
    </location>
</feature>
<dbReference type="EMBL" id="JACEFF010000119">
    <property type="protein sequence ID" value="KAH9643641.1"/>
    <property type="molecule type" value="Genomic_DNA"/>
</dbReference>
<sequence>MDGIVPLQAFSSGPKPLALLKNEIISENAEVLFDPIVPLPSPSKVRQKLRPVPRLAPLRRNSVQGSASESEDESRRALLSSGGTTTPAPPSRQRERSDTHTPHTAPTPNKELNRIRNDSVCSSFKKEERMNMAQVDKALRTTVKWDASRLEDEFQAERKEAEIRAARDKEELNKRTKENEQRRREARDLRIRMSQSTKALESSIFPETTANLTADEVILRHHEAKEKAKEAKGKRGRPRLDSPSRKKLCSQEPHRVDVTPSQPPSDMATLTKIDPKSMGKTPDKSTPSPVVPSNIENGSLVVLTVNDPKSPSKKMLQTYIASGGGRLTPVALPTSLLNSVVTFMKKGGTPKSVSAASSPHLTSPSSVASQDSRPCSTPGVIVNASPAKRQRHSSYTITQL</sequence>